<dbReference type="Proteomes" id="UP000585050">
    <property type="component" value="Unassembled WGS sequence"/>
</dbReference>
<feature type="transmembrane region" description="Helical" evidence="1">
    <location>
        <begin position="145"/>
        <end position="168"/>
    </location>
</feature>
<keyword evidence="3" id="KW-1185">Reference proteome</keyword>
<evidence type="ECO:0000256" key="1">
    <source>
        <dbReference type="SAM" id="Phobius"/>
    </source>
</evidence>
<feature type="transmembrane region" description="Helical" evidence="1">
    <location>
        <begin position="68"/>
        <end position="86"/>
    </location>
</feature>
<keyword evidence="1" id="KW-0812">Transmembrane</keyword>
<gene>
    <name evidence="2" type="ORF">HGP29_17945</name>
</gene>
<dbReference type="AlphaFoldDB" id="A0A7X8SMV7"/>
<reference evidence="2 3" key="1">
    <citation type="submission" date="2020-04" db="EMBL/GenBank/DDBJ databases">
        <title>Flammeovirga sp. SR4, a novel species isolated from seawater.</title>
        <authorList>
            <person name="Wang X."/>
        </authorList>
    </citation>
    <scope>NUCLEOTIDE SEQUENCE [LARGE SCALE GENOMIC DNA]</scope>
    <source>
        <strain evidence="2 3">SR4</strain>
    </source>
</reference>
<evidence type="ECO:0000313" key="3">
    <source>
        <dbReference type="Proteomes" id="UP000585050"/>
    </source>
</evidence>
<feature type="transmembrane region" description="Helical" evidence="1">
    <location>
        <begin position="6"/>
        <end position="24"/>
    </location>
</feature>
<organism evidence="2 3">
    <name type="scientific">Flammeovirga agarivorans</name>
    <dbReference type="NCBI Taxonomy" id="2726742"/>
    <lineage>
        <taxon>Bacteria</taxon>
        <taxon>Pseudomonadati</taxon>
        <taxon>Bacteroidota</taxon>
        <taxon>Cytophagia</taxon>
        <taxon>Cytophagales</taxon>
        <taxon>Flammeovirgaceae</taxon>
        <taxon>Flammeovirga</taxon>
    </lineage>
</organism>
<evidence type="ECO:0000313" key="2">
    <source>
        <dbReference type="EMBL" id="NLR93101.1"/>
    </source>
</evidence>
<dbReference type="EMBL" id="JABAIL010000005">
    <property type="protein sequence ID" value="NLR93101.1"/>
    <property type="molecule type" value="Genomic_DNA"/>
</dbReference>
<comment type="caution">
    <text evidence="2">The sequence shown here is derived from an EMBL/GenBank/DDBJ whole genome shotgun (WGS) entry which is preliminary data.</text>
</comment>
<feature type="transmembrane region" description="Helical" evidence="1">
    <location>
        <begin position="107"/>
        <end position="125"/>
    </location>
</feature>
<keyword evidence="1" id="KW-0472">Membrane</keyword>
<name>A0A7X8SMV7_9BACT</name>
<accession>A0A7X8SMV7</accession>
<sequence length="176" mass="19887">MGREIWFKQIGIFFIYLMAQVLFFRNLTFFDGSVMMFPYVTFLILLPFGANNITLLTIAFVMGFIVDIFYDSIGIHTSACVFLGFVRYQIMKLTAPSGGYELSETPLIGQMGFGTFVVFIAPQVLAHHLLLFCIEAGAWAFIPKALLRGVLSSMATILVILAIQYLFYSGFSRRRI</sequence>
<keyword evidence="1" id="KW-1133">Transmembrane helix</keyword>
<feature type="transmembrane region" description="Helical" evidence="1">
    <location>
        <begin position="36"/>
        <end position="62"/>
    </location>
</feature>
<protein>
    <submittedName>
        <fullName evidence="2">Rod shape-determining protein MreD</fullName>
    </submittedName>
</protein>
<dbReference type="RefSeq" id="WP_168883807.1">
    <property type="nucleotide sequence ID" value="NZ_JABAIL010000005.1"/>
</dbReference>
<proteinExistence type="predicted"/>